<sequence>MPKSKIGPAMWPPTCQVSAELVNRVLSLLLPNPNKPVKEICGK</sequence>
<gene>
    <name evidence="1" type="ORF">APHACPA_1082</name>
</gene>
<accession>A0A0F3N301</accession>
<comment type="caution">
    <text evidence="1">The sequence shown here is derived from an EMBL/GenBank/DDBJ whole genome shotgun (WGS) entry which is preliminary data.</text>
</comment>
<keyword evidence="2" id="KW-1185">Reference proteome</keyword>
<dbReference type="AlphaFoldDB" id="A0A0F3N301"/>
<dbReference type="EMBL" id="LANR01000001">
    <property type="protein sequence ID" value="KJV62062.1"/>
    <property type="molecule type" value="Genomic_DNA"/>
</dbReference>
<evidence type="ECO:0000313" key="1">
    <source>
        <dbReference type="EMBL" id="KJV62062.1"/>
    </source>
</evidence>
<proteinExistence type="predicted"/>
<organism evidence="1 2">
    <name type="scientific">Rickettsia amblyommatis str. Ac/Pa</name>
    <dbReference type="NCBI Taxonomy" id="1359164"/>
    <lineage>
        <taxon>Bacteria</taxon>
        <taxon>Pseudomonadati</taxon>
        <taxon>Pseudomonadota</taxon>
        <taxon>Alphaproteobacteria</taxon>
        <taxon>Rickettsiales</taxon>
        <taxon>Rickettsiaceae</taxon>
        <taxon>Rickettsieae</taxon>
        <taxon>Rickettsia</taxon>
        <taxon>spotted fever group</taxon>
    </lineage>
</organism>
<dbReference type="Proteomes" id="UP000033556">
    <property type="component" value="Unassembled WGS sequence"/>
</dbReference>
<evidence type="ECO:0000313" key="2">
    <source>
        <dbReference type="Proteomes" id="UP000033556"/>
    </source>
</evidence>
<dbReference type="PATRIC" id="fig|1359164.3.peg.1065"/>
<reference evidence="1 2" key="1">
    <citation type="submission" date="2015-01" db="EMBL/GenBank/DDBJ databases">
        <title>Genome Sequencing of Rickettsiales.</title>
        <authorList>
            <person name="Daugherty S.C."/>
            <person name="Su Q."/>
            <person name="Abolude K."/>
            <person name="Beier-Sexton M."/>
            <person name="Carlyon J.A."/>
            <person name="Carter R."/>
            <person name="Day N.P."/>
            <person name="Dumler S.J."/>
            <person name="Dyachenko V."/>
            <person name="Godinez A."/>
            <person name="Kurtti T.J."/>
            <person name="Lichay M."/>
            <person name="Mullins K.E."/>
            <person name="Ott S."/>
            <person name="Pappas-Brown V."/>
            <person name="Paris D.H."/>
            <person name="Patel P."/>
            <person name="Richards A.L."/>
            <person name="Sadzewicz L."/>
            <person name="Sears K."/>
            <person name="Seidman D."/>
            <person name="Sengamalay N."/>
            <person name="Stenos J."/>
            <person name="Tallon L.J."/>
            <person name="Vincent G."/>
            <person name="Fraser C.M."/>
            <person name="Munderloh U."/>
            <person name="Dunning-Hotopp J.C."/>
        </authorList>
    </citation>
    <scope>NUCLEOTIDE SEQUENCE [LARGE SCALE GENOMIC DNA]</scope>
    <source>
        <strain evidence="1 2">Ac/Pa</strain>
    </source>
</reference>
<name>A0A0F3N301_RICAM</name>
<protein>
    <submittedName>
        <fullName evidence="1">RND efflux system, outer membrane lipoCmeC domain protein</fullName>
    </submittedName>
</protein>
<dbReference type="RefSeq" id="WP_269429130.1">
    <property type="nucleotide sequence ID" value="NZ_LANR01000001.1"/>
</dbReference>